<dbReference type="InterPro" id="IPR039355">
    <property type="entry name" value="Transcription_factor_GATA"/>
</dbReference>
<comment type="subcellular location">
    <subcellularLocation>
        <location evidence="1">Nucleus</location>
    </subcellularLocation>
</comment>
<dbReference type="PANTHER" id="PTHR10071">
    <property type="entry name" value="TRANSCRIPTION FACTOR GATA FAMILY MEMBER"/>
    <property type="match status" value="1"/>
</dbReference>
<protein>
    <recommendedName>
        <fullName evidence="8">GATA-type domain-containing protein</fullName>
    </recommendedName>
</protein>
<name>A0A409WM75_9AGAR</name>
<evidence type="ECO:0000256" key="1">
    <source>
        <dbReference type="ARBA" id="ARBA00004123"/>
    </source>
</evidence>
<dbReference type="OrthoDB" id="515401at2759"/>
<evidence type="ECO:0000256" key="7">
    <source>
        <dbReference type="SAM" id="MobiDB-lite"/>
    </source>
</evidence>
<dbReference type="AlphaFoldDB" id="A0A409WM75"/>
<evidence type="ECO:0000259" key="8">
    <source>
        <dbReference type="PROSITE" id="PS50114"/>
    </source>
</evidence>
<organism evidence="9 10">
    <name type="scientific">Gymnopilus dilepis</name>
    <dbReference type="NCBI Taxonomy" id="231916"/>
    <lineage>
        <taxon>Eukaryota</taxon>
        <taxon>Fungi</taxon>
        <taxon>Dikarya</taxon>
        <taxon>Basidiomycota</taxon>
        <taxon>Agaricomycotina</taxon>
        <taxon>Agaricomycetes</taxon>
        <taxon>Agaricomycetidae</taxon>
        <taxon>Agaricales</taxon>
        <taxon>Agaricineae</taxon>
        <taxon>Hymenogastraceae</taxon>
        <taxon>Gymnopilus</taxon>
    </lineage>
</organism>
<sequence>MSPVVLEPPALNLPMPTMARIQQQYSPATNGGGVVSPESNSSPNGDSRQTEAYSLVVGADGQDDLGLSSTSVLSPGRTVCSNCGVTESPLWRRDPAGNTVCNACGESGVSFILCLFHCLRFHSVALVLSSLLFASISLSLPLFHTVAGAREEELDDTCLRDGRAGAGAG</sequence>
<dbReference type="PROSITE" id="PS50114">
    <property type="entry name" value="GATA_ZN_FINGER_2"/>
    <property type="match status" value="1"/>
</dbReference>
<evidence type="ECO:0000256" key="3">
    <source>
        <dbReference type="ARBA" id="ARBA00022771"/>
    </source>
</evidence>
<keyword evidence="4" id="KW-0862">Zinc</keyword>
<dbReference type="CDD" id="cd00202">
    <property type="entry name" value="ZnF_GATA"/>
    <property type="match status" value="1"/>
</dbReference>
<dbReference type="SUPFAM" id="SSF57716">
    <property type="entry name" value="Glucocorticoid receptor-like (DNA-binding domain)"/>
    <property type="match status" value="1"/>
</dbReference>
<dbReference type="GO" id="GO:0000981">
    <property type="term" value="F:DNA-binding transcription factor activity, RNA polymerase II-specific"/>
    <property type="evidence" value="ECO:0007669"/>
    <property type="project" value="TreeGrafter"/>
</dbReference>
<gene>
    <name evidence="9" type="ORF">CVT26_015730</name>
</gene>
<feature type="domain" description="GATA-type" evidence="8">
    <location>
        <begin position="80"/>
        <end position="105"/>
    </location>
</feature>
<dbReference type="InterPro" id="IPR000679">
    <property type="entry name" value="Znf_GATA"/>
</dbReference>
<dbReference type="GO" id="GO:0000978">
    <property type="term" value="F:RNA polymerase II cis-regulatory region sequence-specific DNA binding"/>
    <property type="evidence" value="ECO:0007669"/>
    <property type="project" value="TreeGrafter"/>
</dbReference>
<dbReference type="PRINTS" id="PR00619">
    <property type="entry name" value="GATAZNFINGER"/>
</dbReference>
<dbReference type="GO" id="GO:0000122">
    <property type="term" value="P:negative regulation of transcription by RNA polymerase II"/>
    <property type="evidence" value="ECO:0007669"/>
    <property type="project" value="TreeGrafter"/>
</dbReference>
<dbReference type="InterPro" id="IPR013088">
    <property type="entry name" value="Znf_NHR/GATA"/>
</dbReference>
<keyword evidence="5" id="KW-0539">Nucleus</keyword>
<comment type="caution">
    <text evidence="9">The sequence shown here is derived from an EMBL/GenBank/DDBJ whole genome shotgun (WGS) entry which is preliminary data.</text>
</comment>
<evidence type="ECO:0000313" key="10">
    <source>
        <dbReference type="Proteomes" id="UP000284706"/>
    </source>
</evidence>
<keyword evidence="10" id="KW-1185">Reference proteome</keyword>
<proteinExistence type="predicted"/>
<dbReference type="PROSITE" id="PS00344">
    <property type="entry name" value="GATA_ZN_FINGER_1"/>
    <property type="match status" value="1"/>
</dbReference>
<dbReference type="EMBL" id="NHYE01004995">
    <property type="protein sequence ID" value="PPQ79624.1"/>
    <property type="molecule type" value="Genomic_DNA"/>
</dbReference>
<feature type="region of interest" description="Disordered" evidence="7">
    <location>
        <begin position="27"/>
        <end position="48"/>
    </location>
</feature>
<dbReference type="SMART" id="SM00401">
    <property type="entry name" value="ZnF_GATA"/>
    <property type="match status" value="1"/>
</dbReference>
<accession>A0A409WM75</accession>
<reference evidence="9 10" key="1">
    <citation type="journal article" date="2018" name="Evol. Lett.">
        <title>Horizontal gene cluster transfer increased hallucinogenic mushroom diversity.</title>
        <authorList>
            <person name="Reynolds H.T."/>
            <person name="Vijayakumar V."/>
            <person name="Gluck-Thaler E."/>
            <person name="Korotkin H.B."/>
            <person name="Matheny P.B."/>
            <person name="Slot J.C."/>
        </authorList>
    </citation>
    <scope>NUCLEOTIDE SEQUENCE [LARGE SCALE GENOMIC DNA]</scope>
    <source>
        <strain evidence="9 10">SRW20</strain>
    </source>
</reference>
<dbReference type="Gene3D" id="3.30.50.10">
    <property type="entry name" value="Erythroid Transcription Factor GATA-1, subunit A"/>
    <property type="match status" value="1"/>
</dbReference>
<dbReference type="Pfam" id="PF00320">
    <property type="entry name" value="GATA"/>
    <property type="match status" value="1"/>
</dbReference>
<dbReference type="InParanoid" id="A0A409WM75"/>
<dbReference type="GO" id="GO:0045944">
    <property type="term" value="P:positive regulation of transcription by RNA polymerase II"/>
    <property type="evidence" value="ECO:0007669"/>
    <property type="project" value="TreeGrafter"/>
</dbReference>
<evidence type="ECO:0000313" key="9">
    <source>
        <dbReference type="EMBL" id="PPQ79624.1"/>
    </source>
</evidence>
<keyword evidence="2" id="KW-0479">Metal-binding</keyword>
<evidence type="ECO:0000256" key="2">
    <source>
        <dbReference type="ARBA" id="ARBA00022723"/>
    </source>
</evidence>
<dbReference type="PANTHER" id="PTHR10071:SF281">
    <property type="entry name" value="BOX A-BINDING FACTOR-RELATED"/>
    <property type="match status" value="1"/>
</dbReference>
<feature type="compositionally biased region" description="Polar residues" evidence="7">
    <location>
        <begin position="37"/>
        <end position="48"/>
    </location>
</feature>
<keyword evidence="3 6" id="KW-0863">Zinc-finger</keyword>
<dbReference type="Proteomes" id="UP000284706">
    <property type="component" value="Unassembled WGS sequence"/>
</dbReference>
<dbReference type="GO" id="GO:0005634">
    <property type="term" value="C:nucleus"/>
    <property type="evidence" value="ECO:0007669"/>
    <property type="project" value="UniProtKB-SubCell"/>
</dbReference>
<dbReference type="STRING" id="231916.A0A409WM75"/>
<evidence type="ECO:0000256" key="4">
    <source>
        <dbReference type="ARBA" id="ARBA00022833"/>
    </source>
</evidence>
<evidence type="ECO:0000256" key="6">
    <source>
        <dbReference type="PROSITE-ProRule" id="PRU00094"/>
    </source>
</evidence>
<dbReference type="GO" id="GO:0008270">
    <property type="term" value="F:zinc ion binding"/>
    <property type="evidence" value="ECO:0007669"/>
    <property type="project" value="UniProtKB-KW"/>
</dbReference>
<evidence type="ECO:0000256" key="5">
    <source>
        <dbReference type="ARBA" id="ARBA00023242"/>
    </source>
</evidence>